<evidence type="ECO:0000256" key="1">
    <source>
        <dbReference type="SAM" id="Phobius"/>
    </source>
</evidence>
<dbReference type="OrthoDB" id="6772327at2759"/>
<reference evidence="2" key="1">
    <citation type="submission" date="2022-01" db="EMBL/GenBank/DDBJ databases">
        <authorList>
            <person name="King R."/>
        </authorList>
    </citation>
    <scope>NUCLEOTIDE SEQUENCE</scope>
</reference>
<dbReference type="Gene3D" id="3.90.1600.10">
    <property type="entry name" value="Palm domain of DNA polymerase"/>
    <property type="match status" value="1"/>
</dbReference>
<dbReference type="SUPFAM" id="SSF56672">
    <property type="entry name" value="DNA/RNA polymerases"/>
    <property type="match status" value="1"/>
</dbReference>
<evidence type="ECO:0000313" key="2">
    <source>
        <dbReference type="EMBL" id="CAH1115823.1"/>
    </source>
</evidence>
<dbReference type="InterPro" id="IPR043502">
    <property type="entry name" value="DNA/RNA_pol_sf"/>
</dbReference>
<gene>
    <name evidence="2" type="ORF">PSYICH_LOCUS15671</name>
</gene>
<feature type="transmembrane region" description="Helical" evidence="1">
    <location>
        <begin position="196"/>
        <end position="216"/>
    </location>
</feature>
<keyword evidence="1" id="KW-0472">Membrane</keyword>
<accession>A0A9P0GNY5</accession>
<dbReference type="Proteomes" id="UP001153636">
    <property type="component" value="Chromosome 9"/>
</dbReference>
<sequence>MQYDYVINPKWWHEILLDNKIEISSCIYINDNVVQVTYKYKEIFVEDSTSTNTYVAIFTTANARLRLYEMLDKLGEAVADLIVYIDGVNTVETGEILGESSDEIGEDDHIVERLSTGPKSYYYKTLKGKKVTKIKGSTLNYENSEVLNNRGMLEAINNPRTEIKLVYDQITRNSSAKDIVTRKRVSKTFRMDYKKGVLLTLFLIQFFGVFNEYLFYLVNNVK</sequence>
<keyword evidence="1" id="KW-1133">Transmembrane helix</keyword>
<keyword evidence="3" id="KW-1185">Reference proteome</keyword>
<dbReference type="EMBL" id="OV651821">
    <property type="protein sequence ID" value="CAH1115823.1"/>
    <property type="molecule type" value="Genomic_DNA"/>
</dbReference>
<evidence type="ECO:0000313" key="3">
    <source>
        <dbReference type="Proteomes" id="UP001153636"/>
    </source>
</evidence>
<organism evidence="2 3">
    <name type="scientific">Psylliodes chrysocephalus</name>
    <dbReference type="NCBI Taxonomy" id="3402493"/>
    <lineage>
        <taxon>Eukaryota</taxon>
        <taxon>Metazoa</taxon>
        <taxon>Ecdysozoa</taxon>
        <taxon>Arthropoda</taxon>
        <taxon>Hexapoda</taxon>
        <taxon>Insecta</taxon>
        <taxon>Pterygota</taxon>
        <taxon>Neoptera</taxon>
        <taxon>Endopterygota</taxon>
        <taxon>Coleoptera</taxon>
        <taxon>Polyphaga</taxon>
        <taxon>Cucujiformia</taxon>
        <taxon>Chrysomeloidea</taxon>
        <taxon>Chrysomelidae</taxon>
        <taxon>Galerucinae</taxon>
        <taxon>Alticini</taxon>
        <taxon>Psylliodes</taxon>
    </lineage>
</organism>
<dbReference type="AlphaFoldDB" id="A0A9P0GNY5"/>
<dbReference type="GO" id="GO:0071897">
    <property type="term" value="P:DNA biosynthetic process"/>
    <property type="evidence" value="ECO:0007669"/>
    <property type="project" value="UniProtKB-ARBA"/>
</dbReference>
<protein>
    <submittedName>
        <fullName evidence="2">Uncharacterized protein</fullName>
    </submittedName>
</protein>
<name>A0A9P0GNY5_9CUCU</name>
<dbReference type="PANTHER" id="PTHR33568">
    <property type="entry name" value="DNA POLYMERASE"/>
    <property type="match status" value="1"/>
</dbReference>
<dbReference type="InterPro" id="IPR023211">
    <property type="entry name" value="DNA_pol_palm_dom_sf"/>
</dbReference>
<dbReference type="PANTHER" id="PTHR33568:SF3">
    <property type="entry name" value="DNA-DIRECTED DNA POLYMERASE"/>
    <property type="match status" value="1"/>
</dbReference>
<keyword evidence="1" id="KW-0812">Transmembrane</keyword>
<proteinExistence type="predicted"/>